<organism evidence="5 6">
    <name type="scientific">Phytophthora infestans (strain T30-4)</name>
    <name type="common">Potato late blight agent</name>
    <dbReference type="NCBI Taxonomy" id="403677"/>
    <lineage>
        <taxon>Eukaryota</taxon>
        <taxon>Sar</taxon>
        <taxon>Stramenopiles</taxon>
        <taxon>Oomycota</taxon>
        <taxon>Peronosporomycetes</taxon>
        <taxon>Peronosporales</taxon>
        <taxon>Peronosporaceae</taxon>
        <taxon>Phytophthora</taxon>
    </lineage>
</organism>
<dbReference type="InterPro" id="IPR036770">
    <property type="entry name" value="Ankyrin_rpt-contain_sf"/>
</dbReference>
<accession>D0NGY3</accession>
<dbReference type="RefSeq" id="XP_002901566.1">
    <property type="nucleotide sequence ID" value="XM_002901520.1"/>
</dbReference>
<dbReference type="GeneID" id="9470218"/>
<dbReference type="InParanoid" id="D0NGY3"/>
<evidence type="ECO:0000256" key="1">
    <source>
        <dbReference type="ARBA" id="ARBA00022737"/>
    </source>
</evidence>
<dbReference type="PROSITE" id="PS50088">
    <property type="entry name" value="ANK_REPEAT"/>
    <property type="match status" value="8"/>
</dbReference>
<dbReference type="VEuPathDB" id="FungiDB:PITG_10728"/>
<sequence>MTKSLAANVALLEAVVRGRLRDVRRAVKNRADVTCKDEKGMTPIVLAAWRGDAEVVDFLAHHKESEVASSSESLGFDTYLNEALSFAVACGRAEVASVLLDYGADKDFQPENDATPLMYAAMCGHIGSAQLLLDWGADTHARTNKRATALHYAARNGRLQVSQLLLDAGAKVDAAGDKLMTPMMEAVREEHLAVVDLLQSRGACLSLSHKYGRTPLHFAAERTELAVVKLLLDRDQDVCVYITDSQGLTPLMTAARAGNDSILRVIFKRGSRVDATAKDGSTALHLAAYNGRLDACRVLIGGGADVNSVDYAGLNALTKAVQRGHTDVTKLLLQNGADARFTTDSRSLLHLAVENGVDDILHLLLDRVKCVDAVDDKRFTPLMIASQEGKDAAVGQLISRSANVDVHAFKLLVDEGASIDANDHCKRTPLHLAVKNGANDVVKMLVGRGANVKLKDRRGFTPLMVAAQVLPFERSRSIMGRGKRWCDQEDEALARANKAAAENSIQRTDQKATAFWENVCQRTATAFGGDSRTLQAIKNRWSLISHDTAKFAGCVSRVKARNKSGKNDDDVVNDAVALFQETHGSRLEYLSCWMILKSCRKFAAFGLPARQKRSRDAVPEPEKETSERPQGQDQAKKARVQDSALESTSSLLRQLLSRITEKHERVLAEMTRKMSCVMKS</sequence>
<evidence type="ECO:0000313" key="5">
    <source>
        <dbReference type="EMBL" id="EEY58622.1"/>
    </source>
</evidence>
<reference evidence="6" key="1">
    <citation type="journal article" date="2009" name="Nature">
        <title>Genome sequence and analysis of the Irish potato famine pathogen Phytophthora infestans.</title>
        <authorList>
            <consortium name="The Broad Institute Genome Sequencing Platform"/>
            <person name="Haas B.J."/>
            <person name="Kamoun S."/>
            <person name="Zody M.C."/>
            <person name="Jiang R.H."/>
            <person name="Handsaker R.E."/>
            <person name="Cano L.M."/>
            <person name="Grabherr M."/>
            <person name="Kodira C.D."/>
            <person name="Raffaele S."/>
            <person name="Torto-Alalibo T."/>
            <person name="Bozkurt T.O."/>
            <person name="Ah-Fong A.M."/>
            <person name="Alvarado L."/>
            <person name="Anderson V.L."/>
            <person name="Armstrong M.R."/>
            <person name="Avrova A."/>
            <person name="Baxter L."/>
            <person name="Beynon J."/>
            <person name="Boevink P.C."/>
            <person name="Bollmann S.R."/>
            <person name="Bos J.I."/>
            <person name="Bulone V."/>
            <person name="Cai G."/>
            <person name="Cakir C."/>
            <person name="Carrington J.C."/>
            <person name="Chawner M."/>
            <person name="Conti L."/>
            <person name="Costanzo S."/>
            <person name="Ewan R."/>
            <person name="Fahlgren N."/>
            <person name="Fischbach M.A."/>
            <person name="Fugelstad J."/>
            <person name="Gilroy E.M."/>
            <person name="Gnerre S."/>
            <person name="Green P.J."/>
            <person name="Grenville-Briggs L.J."/>
            <person name="Griffith J."/>
            <person name="Grunwald N.J."/>
            <person name="Horn K."/>
            <person name="Horner N.R."/>
            <person name="Hu C.H."/>
            <person name="Huitema E."/>
            <person name="Jeong D.H."/>
            <person name="Jones A.M."/>
            <person name="Jones J.D."/>
            <person name="Jones R.W."/>
            <person name="Karlsson E.K."/>
            <person name="Kunjeti S.G."/>
            <person name="Lamour K."/>
            <person name="Liu Z."/>
            <person name="Ma L."/>
            <person name="Maclean D."/>
            <person name="Chibucos M.C."/>
            <person name="McDonald H."/>
            <person name="McWalters J."/>
            <person name="Meijer H.J."/>
            <person name="Morgan W."/>
            <person name="Morris P.F."/>
            <person name="Munro C.A."/>
            <person name="O'Neill K."/>
            <person name="Ospina-Giraldo M."/>
            <person name="Pinzon A."/>
            <person name="Pritchard L."/>
            <person name="Ramsahoye B."/>
            <person name="Ren Q."/>
            <person name="Restrepo S."/>
            <person name="Roy S."/>
            <person name="Sadanandom A."/>
            <person name="Savidor A."/>
            <person name="Schornack S."/>
            <person name="Schwartz D.C."/>
            <person name="Schumann U.D."/>
            <person name="Schwessinger B."/>
            <person name="Seyer L."/>
            <person name="Sharpe T."/>
            <person name="Silvar C."/>
            <person name="Song J."/>
            <person name="Studholme D.J."/>
            <person name="Sykes S."/>
            <person name="Thines M."/>
            <person name="van de Vondervoort P.J."/>
            <person name="Phuntumart V."/>
            <person name="Wawra S."/>
            <person name="Weide R."/>
            <person name="Win J."/>
            <person name="Young C."/>
            <person name="Zhou S."/>
            <person name="Fry W."/>
            <person name="Meyers B.C."/>
            <person name="van West P."/>
            <person name="Ristaino J."/>
            <person name="Govers F."/>
            <person name="Birch P.R."/>
            <person name="Whisson S.C."/>
            <person name="Judelson H.S."/>
            <person name="Nusbaum C."/>
        </authorList>
    </citation>
    <scope>NUCLEOTIDE SEQUENCE [LARGE SCALE GENOMIC DNA]</scope>
    <source>
        <strain evidence="6">T30-4</strain>
    </source>
</reference>
<dbReference type="Proteomes" id="UP000006643">
    <property type="component" value="Unassembled WGS sequence"/>
</dbReference>
<dbReference type="AlphaFoldDB" id="D0NGY3"/>
<dbReference type="eggNOG" id="KOG4177">
    <property type="taxonomic scope" value="Eukaryota"/>
</dbReference>
<dbReference type="EMBL" id="DS028137">
    <property type="protein sequence ID" value="EEY58622.1"/>
    <property type="molecule type" value="Genomic_DNA"/>
</dbReference>
<feature type="repeat" description="ANK" evidence="3">
    <location>
        <begin position="279"/>
        <end position="311"/>
    </location>
</feature>
<dbReference type="KEGG" id="pif:PITG_10728"/>
<keyword evidence="1" id="KW-0677">Repeat</keyword>
<feature type="repeat" description="ANK" evidence="3">
    <location>
        <begin position="344"/>
        <end position="376"/>
    </location>
</feature>
<feature type="region of interest" description="Disordered" evidence="4">
    <location>
        <begin position="610"/>
        <end position="645"/>
    </location>
</feature>
<dbReference type="PANTHER" id="PTHR24173">
    <property type="entry name" value="ANKYRIN REPEAT CONTAINING"/>
    <property type="match status" value="1"/>
</dbReference>
<feature type="repeat" description="ANK" evidence="3">
    <location>
        <begin position="425"/>
        <end position="457"/>
    </location>
</feature>
<dbReference type="OrthoDB" id="124121at2759"/>
<dbReference type="PROSITE" id="PS50297">
    <property type="entry name" value="ANK_REP_REGION"/>
    <property type="match status" value="7"/>
</dbReference>
<dbReference type="Pfam" id="PF00023">
    <property type="entry name" value="Ank"/>
    <property type="match status" value="1"/>
</dbReference>
<dbReference type="PRINTS" id="PR01415">
    <property type="entry name" value="ANKYRIN"/>
</dbReference>
<dbReference type="PANTHER" id="PTHR24173:SF74">
    <property type="entry name" value="ANKYRIN REPEAT DOMAIN-CONTAINING PROTEIN 16"/>
    <property type="match status" value="1"/>
</dbReference>
<feature type="repeat" description="ANK" evidence="3">
    <location>
        <begin position="246"/>
        <end position="278"/>
    </location>
</feature>
<evidence type="ECO:0000256" key="3">
    <source>
        <dbReference type="PROSITE-ProRule" id="PRU00023"/>
    </source>
</evidence>
<dbReference type="Pfam" id="PF12796">
    <property type="entry name" value="Ank_2"/>
    <property type="match status" value="4"/>
</dbReference>
<evidence type="ECO:0000256" key="4">
    <source>
        <dbReference type="SAM" id="MobiDB-lite"/>
    </source>
</evidence>
<evidence type="ECO:0000256" key="2">
    <source>
        <dbReference type="ARBA" id="ARBA00023043"/>
    </source>
</evidence>
<dbReference type="HOGENOM" id="CLU_404663_0_0_1"/>
<proteinExistence type="predicted"/>
<keyword evidence="6" id="KW-1185">Reference proteome</keyword>
<dbReference type="Gene3D" id="1.25.40.20">
    <property type="entry name" value="Ankyrin repeat-containing domain"/>
    <property type="match status" value="6"/>
</dbReference>
<feature type="repeat" description="ANK" evidence="3">
    <location>
        <begin position="211"/>
        <end position="238"/>
    </location>
</feature>
<dbReference type="SUPFAM" id="SSF48403">
    <property type="entry name" value="Ankyrin repeat"/>
    <property type="match status" value="2"/>
</dbReference>
<dbReference type="SMART" id="SM00248">
    <property type="entry name" value="ANK"/>
    <property type="match status" value="13"/>
</dbReference>
<dbReference type="InterPro" id="IPR002110">
    <property type="entry name" value="Ankyrin_rpt"/>
</dbReference>
<dbReference type="OMA" id="DANDHCK"/>
<keyword evidence="2 3" id="KW-0040">ANK repeat</keyword>
<feature type="repeat" description="ANK" evidence="3">
    <location>
        <begin position="112"/>
        <end position="144"/>
    </location>
</feature>
<name>D0NGY3_PHYIT</name>
<gene>
    <name evidence="5" type="ORF">PITG_10728</name>
</gene>
<feature type="compositionally biased region" description="Basic and acidic residues" evidence="4">
    <location>
        <begin position="614"/>
        <end position="627"/>
    </location>
</feature>
<dbReference type="STRING" id="403677.D0NGY3"/>
<feature type="repeat" description="ANK" evidence="3">
    <location>
        <begin position="145"/>
        <end position="177"/>
    </location>
</feature>
<feature type="repeat" description="ANK" evidence="3">
    <location>
        <begin position="312"/>
        <end position="344"/>
    </location>
</feature>
<protein>
    <submittedName>
        <fullName evidence="5">Uncharacterized protein</fullName>
    </submittedName>
</protein>
<evidence type="ECO:0000313" key="6">
    <source>
        <dbReference type="Proteomes" id="UP000006643"/>
    </source>
</evidence>